<dbReference type="Pfam" id="PF14661">
    <property type="entry name" value="HAUS6_N"/>
    <property type="match status" value="1"/>
</dbReference>
<feature type="domain" description="HAUS augmin-like complex subunit 6 N-terminal" evidence="3">
    <location>
        <begin position="125"/>
        <end position="185"/>
    </location>
</feature>
<feature type="signal peptide" evidence="2">
    <location>
        <begin position="1"/>
        <end position="29"/>
    </location>
</feature>
<feature type="compositionally biased region" description="Low complexity" evidence="1">
    <location>
        <begin position="509"/>
        <end position="518"/>
    </location>
</feature>
<feature type="compositionally biased region" description="Polar residues" evidence="1">
    <location>
        <begin position="499"/>
        <end position="508"/>
    </location>
</feature>
<dbReference type="Proteomes" id="UP000313359">
    <property type="component" value="Unassembled WGS sequence"/>
</dbReference>
<evidence type="ECO:0000256" key="2">
    <source>
        <dbReference type="SAM" id="SignalP"/>
    </source>
</evidence>
<evidence type="ECO:0000313" key="4">
    <source>
        <dbReference type="EMBL" id="RPD64486.1"/>
    </source>
</evidence>
<keyword evidence="2" id="KW-0732">Signal</keyword>
<dbReference type="EMBL" id="ML122254">
    <property type="protein sequence ID" value="RPD64486.1"/>
    <property type="molecule type" value="Genomic_DNA"/>
</dbReference>
<dbReference type="AlphaFoldDB" id="A0A5C2ST06"/>
<proteinExistence type="predicted"/>
<feature type="compositionally biased region" description="Low complexity" evidence="1">
    <location>
        <begin position="553"/>
        <end position="570"/>
    </location>
</feature>
<dbReference type="InterPro" id="IPR028163">
    <property type="entry name" value="HAUS_6_N"/>
</dbReference>
<evidence type="ECO:0000259" key="3">
    <source>
        <dbReference type="Pfam" id="PF14661"/>
    </source>
</evidence>
<organism evidence="4 5">
    <name type="scientific">Lentinus tigrinus ALCF2SS1-6</name>
    <dbReference type="NCBI Taxonomy" id="1328759"/>
    <lineage>
        <taxon>Eukaryota</taxon>
        <taxon>Fungi</taxon>
        <taxon>Dikarya</taxon>
        <taxon>Basidiomycota</taxon>
        <taxon>Agaricomycotina</taxon>
        <taxon>Agaricomycetes</taxon>
        <taxon>Polyporales</taxon>
        <taxon>Polyporaceae</taxon>
        <taxon>Lentinus</taxon>
    </lineage>
</organism>
<gene>
    <name evidence="4" type="ORF">L227DRAFT_330323</name>
</gene>
<feature type="chain" id="PRO_5022843087" description="HAUS augmin-like complex subunit 6 N-terminal domain-containing protein" evidence="2">
    <location>
        <begin position="30"/>
        <end position="747"/>
    </location>
</feature>
<feature type="compositionally biased region" description="Basic and acidic residues" evidence="1">
    <location>
        <begin position="650"/>
        <end position="659"/>
    </location>
</feature>
<feature type="compositionally biased region" description="Basic and acidic residues" evidence="1">
    <location>
        <begin position="679"/>
        <end position="695"/>
    </location>
</feature>
<sequence>MESECRIPNVLLIILHLHLLNYPLQDATGYDERLFDSSRGMRERTKAMEDITYFLVWKIEGSKERAKSILSTYPCLQLSDTTAFRIALSKYLEALRNAIVYTTRAGDAKGKQPAQDEAPAWWWKDVVVRKSILDECSGDRFERLILALSSHAVLKNTARATASLRLSGSSVKDRENDLDMLSRVYATRLAAAQNARLEWERAAAILVQRQLDLELIRARITDPKLAGSSKYDSLETVRLLALRDSRKQDLLHGRWKNEDGGAAMRLITELAGLLDESAAAATTALTGGRDNIGANAPPVQEPQAVSEAAPPLPIAAAHHPAHLHALRLTLFPKSNPSQAAGDEQPDGALASTPVPHAVTERLAVIHKVSASLQTALANAQSIHAQLQHRLEKARSKAASQQPLHKAKSSVSGQLKLDATLWSPRHGKGVDFKKPADESALARFGLADHSSDNVIEDRIAHIRTALLPPFTADPLPASSDSDSEPEAPAPQTASRLRPPSSRTQLTNSRGVPSVKGSVPPVKPRAASATKQVRVADAPKATRVPSASGLGRGGASKTAAAARRLSRRASAARTRRSTMFGRGSDAAILRIVEAVQDRSDSEAEEEASDGDPAHTHGPRTPLPRTPARSQMQGTRGTLLSSMKKSGGPRQSFDIEKYERVKMPRLPSLRLQSAPELDEEENERRFNAGHTDDVREDAAPVDDDAEDEEVYEGNSMTLADILLQAGHQRNASMQLLEFEEDELGDMSDWE</sequence>
<feature type="compositionally biased region" description="Acidic residues" evidence="1">
    <location>
        <begin position="696"/>
        <end position="708"/>
    </location>
</feature>
<feature type="region of interest" description="Disordered" evidence="1">
    <location>
        <begin position="470"/>
        <end position="577"/>
    </location>
</feature>
<dbReference type="OrthoDB" id="5575722at2759"/>
<name>A0A5C2ST06_9APHY</name>
<evidence type="ECO:0000256" key="1">
    <source>
        <dbReference type="SAM" id="MobiDB-lite"/>
    </source>
</evidence>
<protein>
    <recommendedName>
        <fullName evidence="3">HAUS augmin-like complex subunit 6 N-terminal domain-containing protein</fullName>
    </recommendedName>
</protein>
<feature type="compositionally biased region" description="Polar residues" evidence="1">
    <location>
        <begin position="625"/>
        <end position="641"/>
    </location>
</feature>
<evidence type="ECO:0000313" key="5">
    <source>
        <dbReference type="Proteomes" id="UP000313359"/>
    </source>
</evidence>
<reference evidence="4" key="1">
    <citation type="journal article" date="2018" name="Genome Biol. Evol.">
        <title>Genomics and development of Lentinus tigrinus, a white-rot wood-decaying mushroom with dimorphic fruiting bodies.</title>
        <authorList>
            <person name="Wu B."/>
            <person name="Xu Z."/>
            <person name="Knudson A."/>
            <person name="Carlson A."/>
            <person name="Chen N."/>
            <person name="Kovaka S."/>
            <person name="LaButti K."/>
            <person name="Lipzen A."/>
            <person name="Pennachio C."/>
            <person name="Riley R."/>
            <person name="Schakwitz W."/>
            <person name="Umezawa K."/>
            <person name="Ohm R.A."/>
            <person name="Grigoriev I.V."/>
            <person name="Nagy L.G."/>
            <person name="Gibbons J."/>
            <person name="Hibbett D."/>
        </authorList>
    </citation>
    <scope>NUCLEOTIDE SEQUENCE [LARGE SCALE GENOMIC DNA]</scope>
    <source>
        <strain evidence="4">ALCF2SS1-6</strain>
    </source>
</reference>
<keyword evidence="5" id="KW-1185">Reference proteome</keyword>
<accession>A0A5C2ST06</accession>
<feature type="region of interest" description="Disordered" evidence="1">
    <location>
        <begin position="594"/>
        <end position="708"/>
    </location>
</feature>